<feature type="transmembrane region" description="Helical" evidence="1">
    <location>
        <begin position="44"/>
        <end position="64"/>
    </location>
</feature>
<sequence length="119" mass="13334">MDVFVTINTAMNCTWMAKVHDVVLASMVIYMVMITIFHSPWQRIINTTPIIVLIVTIFIIAGFFTPATFILYYATIIIFTALISTYPLRIRFIISVLGIIATIPPIVGSFISASIMTSR</sequence>
<keyword evidence="1" id="KW-1133">Transmembrane helix</keyword>
<evidence type="ECO:0000313" key="3">
    <source>
        <dbReference type="Proteomes" id="UP000095009"/>
    </source>
</evidence>
<evidence type="ECO:0000256" key="1">
    <source>
        <dbReference type="SAM" id="Phobius"/>
    </source>
</evidence>
<feature type="transmembrane region" description="Helical" evidence="1">
    <location>
        <begin position="19"/>
        <end position="37"/>
    </location>
</feature>
<feature type="transmembrane region" description="Helical" evidence="1">
    <location>
        <begin position="95"/>
        <end position="116"/>
    </location>
</feature>
<keyword evidence="3" id="KW-1185">Reference proteome</keyword>
<keyword evidence="1" id="KW-0472">Membrane</keyword>
<gene>
    <name evidence="2" type="ORF">NADFUDRAFT_71217</name>
</gene>
<proteinExistence type="predicted"/>
<protein>
    <submittedName>
        <fullName evidence="2">Uncharacterized protein</fullName>
    </submittedName>
</protein>
<keyword evidence="1" id="KW-0812">Transmembrane</keyword>
<evidence type="ECO:0000313" key="2">
    <source>
        <dbReference type="EMBL" id="ODQ64832.1"/>
    </source>
</evidence>
<dbReference type="EMBL" id="KV454411">
    <property type="protein sequence ID" value="ODQ64832.1"/>
    <property type="molecule type" value="Genomic_DNA"/>
</dbReference>
<organism evidence="2 3">
    <name type="scientific">Nadsonia fulvescens var. elongata DSM 6958</name>
    <dbReference type="NCBI Taxonomy" id="857566"/>
    <lineage>
        <taxon>Eukaryota</taxon>
        <taxon>Fungi</taxon>
        <taxon>Dikarya</taxon>
        <taxon>Ascomycota</taxon>
        <taxon>Saccharomycotina</taxon>
        <taxon>Dipodascomycetes</taxon>
        <taxon>Dipodascales</taxon>
        <taxon>Dipodascales incertae sedis</taxon>
        <taxon>Nadsonia</taxon>
    </lineage>
</organism>
<name>A0A1E3PIR4_9ASCO</name>
<dbReference type="Proteomes" id="UP000095009">
    <property type="component" value="Unassembled WGS sequence"/>
</dbReference>
<accession>A0A1E3PIR4</accession>
<dbReference type="AlphaFoldDB" id="A0A1E3PIR4"/>
<reference evidence="2 3" key="1">
    <citation type="journal article" date="2016" name="Proc. Natl. Acad. Sci. U.S.A.">
        <title>Comparative genomics of biotechnologically important yeasts.</title>
        <authorList>
            <person name="Riley R."/>
            <person name="Haridas S."/>
            <person name="Wolfe K.H."/>
            <person name="Lopes M.R."/>
            <person name="Hittinger C.T."/>
            <person name="Goeker M."/>
            <person name="Salamov A.A."/>
            <person name="Wisecaver J.H."/>
            <person name="Long T.M."/>
            <person name="Calvey C.H."/>
            <person name="Aerts A.L."/>
            <person name="Barry K.W."/>
            <person name="Choi C."/>
            <person name="Clum A."/>
            <person name="Coughlan A.Y."/>
            <person name="Deshpande S."/>
            <person name="Douglass A.P."/>
            <person name="Hanson S.J."/>
            <person name="Klenk H.-P."/>
            <person name="LaButti K.M."/>
            <person name="Lapidus A."/>
            <person name="Lindquist E.A."/>
            <person name="Lipzen A.M."/>
            <person name="Meier-Kolthoff J.P."/>
            <person name="Ohm R.A."/>
            <person name="Otillar R.P."/>
            <person name="Pangilinan J.L."/>
            <person name="Peng Y."/>
            <person name="Rokas A."/>
            <person name="Rosa C.A."/>
            <person name="Scheuner C."/>
            <person name="Sibirny A.A."/>
            <person name="Slot J.C."/>
            <person name="Stielow J.B."/>
            <person name="Sun H."/>
            <person name="Kurtzman C.P."/>
            <person name="Blackwell M."/>
            <person name="Grigoriev I.V."/>
            <person name="Jeffries T.W."/>
        </authorList>
    </citation>
    <scope>NUCLEOTIDE SEQUENCE [LARGE SCALE GENOMIC DNA]</scope>
    <source>
        <strain evidence="2 3">DSM 6958</strain>
    </source>
</reference>